<evidence type="ECO:0000313" key="4">
    <source>
        <dbReference type="Proteomes" id="UP000023152"/>
    </source>
</evidence>
<dbReference type="GO" id="GO:0005525">
    <property type="term" value="F:GTP binding"/>
    <property type="evidence" value="ECO:0007669"/>
    <property type="project" value="InterPro"/>
</dbReference>
<dbReference type="InterPro" id="IPR003130">
    <property type="entry name" value="GED"/>
</dbReference>
<feature type="domain" description="Dynamin stalk" evidence="1">
    <location>
        <begin position="64"/>
        <end position="145"/>
    </location>
</feature>
<dbReference type="AlphaFoldDB" id="X6NWH9"/>
<evidence type="ECO:0000259" key="1">
    <source>
        <dbReference type="Pfam" id="PF01031"/>
    </source>
</evidence>
<organism evidence="3 4">
    <name type="scientific">Reticulomyxa filosa</name>
    <dbReference type="NCBI Taxonomy" id="46433"/>
    <lineage>
        <taxon>Eukaryota</taxon>
        <taxon>Sar</taxon>
        <taxon>Rhizaria</taxon>
        <taxon>Retaria</taxon>
        <taxon>Foraminifera</taxon>
        <taxon>Monothalamids</taxon>
        <taxon>Reticulomyxidae</taxon>
        <taxon>Reticulomyxa</taxon>
    </lineage>
</organism>
<evidence type="ECO:0000313" key="3">
    <source>
        <dbReference type="EMBL" id="ETO30184.1"/>
    </source>
</evidence>
<dbReference type="Proteomes" id="UP000023152">
    <property type="component" value="Unassembled WGS sequence"/>
</dbReference>
<feature type="domain" description="Dynamin GTPase effector" evidence="2">
    <location>
        <begin position="313"/>
        <end position="391"/>
    </location>
</feature>
<name>X6NWH9_RETFI</name>
<proteinExistence type="predicted"/>
<sequence>METIASNTGQKLRNFKKDIIECHCDSSFFEKQWFDELIETNQKFQNFRYIPSLASPFVMNKKLDDLISRFDAPSSKIVQKVARIVKSETNHIIQKVLEHFPNLCLAVCGTFETYLKECESACLLQVRQMINIELSAKYTANNEFHILGREIGQLLLPDDKDNQSYPSVIKIRCTEECKCDFGGVYVSETNAEPPQYYKLSVDGTSSQNKFIVHAQQHWYITRDPNKPNAEGSGMIVSCDNTTADLSASTNQLKIKTVGHSYQIMKETEIFPISFASLHGWRDKSILFDINIGPNELEHFSNDQKEIVKESTRMFAYWHLLKKRFVDLVCKIVIYHLVQALVQPENKSKLYDKVFEISDVMELMTEESSRTAERRRTIQELEDIDICHQKLYKLTNKNYMVNFLFFKKIPFQVIINFLHENKQLIINFFKKSANIEFFKYDTGF</sequence>
<dbReference type="Pfam" id="PF01031">
    <property type="entry name" value="Dynamin_M"/>
    <property type="match status" value="1"/>
</dbReference>
<reference evidence="3 4" key="1">
    <citation type="journal article" date="2013" name="Curr. Biol.">
        <title>The Genome of the Foraminiferan Reticulomyxa filosa.</title>
        <authorList>
            <person name="Glockner G."/>
            <person name="Hulsmann N."/>
            <person name="Schleicher M."/>
            <person name="Noegel A.A."/>
            <person name="Eichinger L."/>
            <person name="Gallinger C."/>
            <person name="Pawlowski J."/>
            <person name="Sierra R."/>
            <person name="Euteneuer U."/>
            <person name="Pillet L."/>
            <person name="Moustafa A."/>
            <person name="Platzer M."/>
            <person name="Groth M."/>
            <person name="Szafranski K."/>
            <person name="Schliwa M."/>
        </authorList>
    </citation>
    <scope>NUCLEOTIDE SEQUENCE [LARGE SCALE GENOMIC DNA]</scope>
</reference>
<dbReference type="Gene3D" id="1.20.120.1240">
    <property type="entry name" value="Dynamin, middle domain"/>
    <property type="match status" value="2"/>
</dbReference>
<gene>
    <name evidence="3" type="ORF">RFI_06935</name>
</gene>
<dbReference type="Pfam" id="PF02212">
    <property type="entry name" value="GED"/>
    <property type="match status" value="1"/>
</dbReference>
<dbReference type="EMBL" id="ASPP01005634">
    <property type="protein sequence ID" value="ETO30184.1"/>
    <property type="molecule type" value="Genomic_DNA"/>
</dbReference>
<comment type="caution">
    <text evidence="3">The sequence shown here is derived from an EMBL/GenBank/DDBJ whole genome shotgun (WGS) entry which is preliminary data.</text>
</comment>
<protein>
    <submittedName>
        <fullName evidence="3">Uncharacterized protein</fullName>
    </submittedName>
</protein>
<dbReference type="GO" id="GO:0003924">
    <property type="term" value="F:GTPase activity"/>
    <property type="evidence" value="ECO:0007669"/>
    <property type="project" value="InterPro"/>
</dbReference>
<accession>X6NWH9</accession>
<dbReference type="InterPro" id="IPR000375">
    <property type="entry name" value="Dynamin_stalk"/>
</dbReference>
<keyword evidence="4" id="KW-1185">Reference proteome</keyword>
<evidence type="ECO:0000259" key="2">
    <source>
        <dbReference type="Pfam" id="PF02212"/>
    </source>
</evidence>